<dbReference type="PANTHER" id="PTHR34135">
    <property type="entry name" value="LYSOZYME"/>
    <property type="match status" value="1"/>
</dbReference>
<dbReference type="GO" id="GO:0009253">
    <property type="term" value="P:peptidoglycan catabolic process"/>
    <property type="evidence" value="ECO:0007669"/>
    <property type="project" value="InterPro"/>
</dbReference>
<comment type="similarity">
    <text evidence="1">Belongs to the glycosyl hydrolase 25 family.</text>
</comment>
<accession>A0A154IBI3</accession>
<evidence type="ECO:0000256" key="2">
    <source>
        <dbReference type="SAM" id="SignalP"/>
    </source>
</evidence>
<evidence type="ECO:0000313" key="3">
    <source>
        <dbReference type="EMBL" id="KZA97329.1"/>
    </source>
</evidence>
<name>A0A154IBI3_RHILE</name>
<dbReference type="PROSITE" id="PS51904">
    <property type="entry name" value="GLYCOSYL_HYDROL_F25_2"/>
    <property type="match status" value="1"/>
</dbReference>
<dbReference type="InterPro" id="IPR017853">
    <property type="entry name" value="GH"/>
</dbReference>
<dbReference type="SUPFAM" id="SSF51445">
    <property type="entry name" value="(Trans)glycosidases"/>
    <property type="match status" value="1"/>
</dbReference>
<protein>
    <recommendedName>
        <fullName evidence="4">Lysozyme</fullName>
    </recommendedName>
</protein>
<dbReference type="InterPro" id="IPR002053">
    <property type="entry name" value="Glyco_hydro_25"/>
</dbReference>
<dbReference type="RefSeq" id="WP_062944613.1">
    <property type="nucleotide sequence ID" value="NZ_CP171844.1"/>
</dbReference>
<dbReference type="CDD" id="cd00599">
    <property type="entry name" value="GH25_muramidase"/>
    <property type="match status" value="1"/>
</dbReference>
<dbReference type="GO" id="GO:0003796">
    <property type="term" value="F:lysozyme activity"/>
    <property type="evidence" value="ECO:0007669"/>
    <property type="project" value="InterPro"/>
</dbReference>
<proteinExistence type="inferred from homology"/>
<dbReference type="AlphaFoldDB" id="A0A154IBI3"/>
<reference evidence="3" key="1">
    <citation type="submission" date="2016-03" db="EMBL/GenBank/DDBJ databases">
        <title>Microsymbionts genomes from the relict species Vavilovia formosa.</title>
        <authorList>
            <person name="Chirak E."/>
            <person name="Kimeklis A."/>
            <person name="Kopat V."/>
            <person name="Andronov E."/>
        </authorList>
    </citation>
    <scope>NUCLEOTIDE SEQUENCE [LARGE SCALE GENOMIC DNA]</scope>
    <source>
        <strain evidence="3">Vaf12</strain>
    </source>
</reference>
<gene>
    <name evidence="3" type="ORF">A4A59_03945</name>
</gene>
<dbReference type="PANTHER" id="PTHR34135:SF2">
    <property type="entry name" value="LYSOZYME"/>
    <property type="match status" value="1"/>
</dbReference>
<dbReference type="GO" id="GO:0016998">
    <property type="term" value="P:cell wall macromolecule catabolic process"/>
    <property type="evidence" value="ECO:0007669"/>
    <property type="project" value="InterPro"/>
</dbReference>
<comment type="caution">
    <text evidence="3">The sequence shown here is derived from an EMBL/GenBank/DDBJ whole genome shotgun (WGS) entry which is preliminary data.</text>
</comment>
<sequence>MLRALHFATSAALFLSTQFIAVHTASAQPYECQFDDAQPDGSFIELDAKTGLYRHTPLSPPEGEEAHVEGSLASEAKFVENEGAIAAVIHILGVQQGGQIIGGDTHLLTFHMSADGKFVEVFDGKVNQGTCKEQVAETEEAGVSQETAALAGDPFSHPWDNSDTAIVLDPFRGNSIDWDKVKTDPRVVGMIHKASQGLGADNKYAERKNAAVQLGYAWGSYHLLTTADATQQIDHYLSIVGNDAKESRAVDVECLAGASSCQSASFKVSVASIETALRRVKEKTGHFPLLYVNHSVATALSTRWKNSVEFANVRLWYARFKNNVTDFPVGPWQSYALWQFSSEINCTPSSCPYRVPGTQRDMDLNLYFGTPEQLKSRWPLER</sequence>
<organism evidence="3">
    <name type="scientific">Rhizobium leguminosarum</name>
    <dbReference type="NCBI Taxonomy" id="384"/>
    <lineage>
        <taxon>Bacteria</taxon>
        <taxon>Pseudomonadati</taxon>
        <taxon>Pseudomonadota</taxon>
        <taxon>Alphaproteobacteria</taxon>
        <taxon>Hyphomicrobiales</taxon>
        <taxon>Rhizobiaceae</taxon>
        <taxon>Rhizobium/Agrobacterium group</taxon>
        <taxon>Rhizobium</taxon>
    </lineage>
</organism>
<dbReference type="EMBL" id="LVYU01000134">
    <property type="protein sequence ID" value="KZA97329.1"/>
    <property type="molecule type" value="Genomic_DNA"/>
</dbReference>
<evidence type="ECO:0000256" key="1">
    <source>
        <dbReference type="ARBA" id="ARBA00010646"/>
    </source>
</evidence>
<feature type="chain" id="PRO_5007595973" description="Lysozyme" evidence="2">
    <location>
        <begin position="28"/>
        <end position="382"/>
    </location>
</feature>
<dbReference type="GO" id="GO:0016052">
    <property type="term" value="P:carbohydrate catabolic process"/>
    <property type="evidence" value="ECO:0007669"/>
    <property type="project" value="TreeGrafter"/>
</dbReference>
<keyword evidence="2" id="KW-0732">Signal</keyword>
<dbReference type="Pfam" id="PF01183">
    <property type="entry name" value="Glyco_hydro_25"/>
    <property type="match status" value="1"/>
</dbReference>
<evidence type="ECO:0008006" key="4">
    <source>
        <dbReference type="Google" id="ProtNLM"/>
    </source>
</evidence>
<dbReference type="Gene3D" id="3.20.20.80">
    <property type="entry name" value="Glycosidases"/>
    <property type="match status" value="1"/>
</dbReference>
<feature type="signal peptide" evidence="2">
    <location>
        <begin position="1"/>
        <end position="27"/>
    </location>
</feature>